<evidence type="ECO:0000313" key="4">
    <source>
        <dbReference type="EMBL" id="WPL18852.1"/>
    </source>
</evidence>
<dbReference type="InterPro" id="IPR001296">
    <property type="entry name" value="Glyco_trans_1"/>
</dbReference>
<dbReference type="EC" id="2.4.1.11" evidence="4"/>
<feature type="domain" description="Glycosyl transferase family 1" evidence="2">
    <location>
        <begin position="185"/>
        <end position="346"/>
    </location>
</feature>
<keyword evidence="5" id="KW-1185">Reference proteome</keyword>
<accession>A0ABZ0SFF1</accession>
<gene>
    <name evidence="4" type="ORF">Thiowin_03943</name>
</gene>
<dbReference type="SUPFAM" id="SSF53756">
    <property type="entry name" value="UDP-Glycosyltransferase/glycogen phosphorylase"/>
    <property type="match status" value="1"/>
</dbReference>
<proteinExistence type="predicted"/>
<dbReference type="EMBL" id="CP121472">
    <property type="protein sequence ID" value="WPL18852.1"/>
    <property type="molecule type" value="Genomic_DNA"/>
</dbReference>
<dbReference type="PANTHER" id="PTHR46401:SF2">
    <property type="entry name" value="GLYCOSYLTRANSFERASE WBBK-RELATED"/>
    <property type="match status" value="1"/>
</dbReference>
<dbReference type="InterPro" id="IPR028098">
    <property type="entry name" value="Glyco_trans_4-like_N"/>
</dbReference>
<feature type="domain" description="Glycosyltransferase subfamily 4-like N-terminal" evidence="3">
    <location>
        <begin position="33"/>
        <end position="168"/>
    </location>
</feature>
<reference evidence="4 5" key="1">
    <citation type="journal article" date="2023" name="Microorganisms">
        <title>Thiorhodovibrio frisius and Trv. litoralis spp. nov., Two Novel Members from a Clade of Fastidious Purple Sulfur Bacteria That Exhibit Unique Red-Shifted Light-Harvesting Capabilities.</title>
        <authorList>
            <person name="Methner A."/>
            <person name="Kuzyk S.B."/>
            <person name="Petersen J."/>
            <person name="Bauer S."/>
            <person name="Brinkmann H."/>
            <person name="Sichau K."/>
            <person name="Wanner G."/>
            <person name="Wolf J."/>
            <person name="Neumann-Schaal M."/>
            <person name="Henke P."/>
            <person name="Tank M."/>
            <person name="Sproer C."/>
            <person name="Bunk B."/>
            <person name="Overmann J."/>
        </authorList>
    </citation>
    <scope>NUCLEOTIDE SEQUENCE [LARGE SCALE GENOMIC DNA]</scope>
    <source>
        <strain evidence="4 5">DSM 6702</strain>
    </source>
</reference>
<dbReference type="GO" id="GO:0004373">
    <property type="term" value="F:alpha-1,4-glucan glucosyltransferase (UDP-glucose donor) activity"/>
    <property type="evidence" value="ECO:0007669"/>
    <property type="project" value="UniProtKB-EC"/>
</dbReference>
<evidence type="ECO:0000259" key="2">
    <source>
        <dbReference type="Pfam" id="PF00534"/>
    </source>
</evidence>
<dbReference type="Proteomes" id="UP001432180">
    <property type="component" value="Chromosome"/>
</dbReference>
<dbReference type="Pfam" id="PF00534">
    <property type="entry name" value="Glycos_transf_1"/>
    <property type="match status" value="1"/>
</dbReference>
<evidence type="ECO:0000256" key="1">
    <source>
        <dbReference type="ARBA" id="ARBA00022679"/>
    </source>
</evidence>
<dbReference type="Pfam" id="PF13439">
    <property type="entry name" value="Glyco_transf_4"/>
    <property type="match status" value="1"/>
</dbReference>
<dbReference type="PANTHER" id="PTHR46401">
    <property type="entry name" value="GLYCOSYLTRANSFERASE WBBK-RELATED"/>
    <property type="match status" value="1"/>
</dbReference>
<protein>
    <submittedName>
        <fullName evidence="4">Glycogen synthase</fullName>
        <ecNumber evidence="4">2.4.1.11</ecNumber>
    </submittedName>
</protein>
<evidence type="ECO:0000313" key="5">
    <source>
        <dbReference type="Proteomes" id="UP001432180"/>
    </source>
</evidence>
<dbReference type="Gene3D" id="3.40.50.2000">
    <property type="entry name" value="Glycogen Phosphorylase B"/>
    <property type="match status" value="2"/>
</dbReference>
<dbReference type="CDD" id="cd03809">
    <property type="entry name" value="GT4_MtfB-like"/>
    <property type="match status" value="1"/>
</dbReference>
<organism evidence="4 5">
    <name type="scientific">Thiorhodovibrio winogradskyi</name>
    <dbReference type="NCBI Taxonomy" id="77007"/>
    <lineage>
        <taxon>Bacteria</taxon>
        <taxon>Pseudomonadati</taxon>
        <taxon>Pseudomonadota</taxon>
        <taxon>Gammaproteobacteria</taxon>
        <taxon>Chromatiales</taxon>
        <taxon>Chromatiaceae</taxon>
        <taxon>Thiorhodovibrio</taxon>
    </lineage>
</organism>
<name>A0ABZ0SFF1_9GAMM</name>
<sequence>MRISIDSTGLGAAKTGTAVYLSEILHAWNLNPKLKHQFVIFATPNALSHLKQLDLDNRFRFVSAPNNRFIRILWQQFALPLWIKVLGVHVHWGPGFILPLLSMRPMVVTIHDMTFQLFPEVHEKVKRFYFPVMMKLAARKARAILVISKSTGDDLQHLIPNTRGKIHITFLAARDFSRDPCRIDEKRTSGDGYDYMLFLGTLEPRKNLVRLLSAWLAIDDHVRGLTKLRVVGATGWMANEIDRRFKNSAPIEFLGHLDDGTLVQLLRGAKAFLYPSLYEGFGLPVVEAMSLGVPVLTSNIGATKEVAGNAALLVDPTNETEIKRGLIRLLSEPHLRETLAESGRKRSSQFSWVKTARETMAVIEKIHDERL</sequence>
<evidence type="ECO:0000259" key="3">
    <source>
        <dbReference type="Pfam" id="PF13439"/>
    </source>
</evidence>
<keyword evidence="1 4" id="KW-0808">Transferase</keyword>
<keyword evidence="4" id="KW-0328">Glycosyltransferase</keyword>